<dbReference type="GeneID" id="103013443"/>
<protein>
    <submittedName>
        <fullName evidence="8">Transmembrane protein 202</fullName>
    </submittedName>
</protein>
<keyword evidence="7" id="KW-1185">Reference proteome</keyword>
<evidence type="ECO:0000256" key="6">
    <source>
        <dbReference type="SAM" id="Phobius"/>
    </source>
</evidence>
<organism evidence="7 8">
    <name type="scientific">Balaenoptera acutorostrata</name>
    <name type="common">Common minke whale</name>
    <name type="synonym">Balaena rostrata</name>
    <dbReference type="NCBI Taxonomy" id="9767"/>
    <lineage>
        <taxon>Eukaryota</taxon>
        <taxon>Metazoa</taxon>
        <taxon>Chordata</taxon>
        <taxon>Craniata</taxon>
        <taxon>Vertebrata</taxon>
        <taxon>Euteleostomi</taxon>
        <taxon>Mammalia</taxon>
        <taxon>Eutheria</taxon>
        <taxon>Laurasiatheria</taxon>
        <taxon>Artiodactyla</taxon>
        <taxon>Whippomorpha</taxon>
        <taxon>Cetacea</taxon>
        <taxon>Mysticeti</taxon>
        <taxon>Balaenopteridae</taxon>
        <taxon>Balaenoptera</taxon>
    </lineage>
</organism>
<feature type="compositionally biased region" description="Low complexity" evidence="5">
    <location>
        <begin position="317"/>
        <end position="329"/>
    </location>
</feature>
<feature type="transmembrane region" description="Helical" evidence="6">
    <location>
        <begin position="158"/>
        <end position="179"/>
    </location>
</feature>
<dbReference type="PANTHER" id="PTHR10671">
    <property type="entry name" value="EPITHELIAL MEMBRANE PROTEIN-RELATED"/>
    <property type="match status" value="1"/>
</dbReference>
<keyword evidence="4 6" id="KW-0472">Membrane</keyword>
<dbReference type="RefSeq" id="XP_057398658.1">
    <property type="nucleotide sequence ID" value="XM_057542675.1"/>
</dbReference>
<keyword evidence="2 6" id="KW-0812">Transmembrane</keyword>
<evidence type="ECO:0000313" key="7">
    <source>
        <dbReference type="Proteomes" id="UP001652580"/>
    </source>
</evidence>
<reference evidence="8" key="1">
    <citation type="submission" date="2025-08" db="UniProtKB">
        <authorList>
            <consortium name="RefSeq"/>
        </authorList>
    </citation>
    <scope>IDENTIFICATION</scope>
</reference>
<dbReference type="InterPro" id="IPR050579">
    <property type="entry name" value="PMP-22/EMP/MP20-like"/>
</dbReference>
<comment type="subcellular location">
    <subcellularLocation>
        <location evidence="1">Membrane</location>
        <topology evidence="1">Multi-pass membrane protein</topology>
    </subcellularLocation>
</comment>
<evidence type="ECO:0000256" key="2">
    <source>
        <dbReference type="ARBA" id="ARBA00022692"/>
    </source>
</evidence>
<evidence type="ECO:0000256" key="4">
    <source>
        <dbReference type="ARBA" id="ARBA00023136"/>
    </source>
</evidence>
<accession>A0ABM3T973</accession>
<dbReference type="Gene3D" id="1.20.140.150">
    <property type="match status" value="1"/>
</dbReference>
<feature type="transmembrane region" description="Helical" evidence="6">
    <location>
        <begin position="54"/>
        <end position="77"/>
    </location>
</feature>
<dbReference type="Proteomes" id="UP001652580">
    <property type="component" value="Chromosome 3"/>
</dbReference>
<feature type="transmembrane region" description="Helical" evidence="6">
    <location>
        <begin position="191"/>
        <end position="212"/>
    </location>
</feature>
<proteinExistence type="predicted"/>
<dbReference type="PANTHER" id="PTHR10671:SF42">
    <property type="entry name" value="TRANSMEMBRANE PROTEIN 202"/>
    <property type="match status" value="1"/>
</dbReference>
<keyword evidence="3 6" id="KW-1133">Transmembrane helix</keyword>
<evidence type="ECO:0000256" key="3">
    <source>
        <dbReference type="ARBA" id="ARBA00022989"/>
    </source>
</evidence>
<evidence type="ECO:0000313" key="8">
    <source>
        <dbReference type="RefSeq" id="XP_057398658.1"/>
    </source>
</evidence>
<feature type="transmembrane region" description="Helical" evidence="6">
    <location>
        <begin position="117"/>
        <end position="137"/>
    </location>
</feature>
<evidence type="ECO:0000256" key="1">
    <source>
        <dbReference type="ARBA" id="ARBA00004141"/>
    </source>
</evidence>
<gene>
    <name evidence="8" type="primary">TMEM202</name>
</gene>
<sequence>MEGKEQLIFTFYCPKVPKVKGYRKYQRPTLPTNQHPSASMPPQRLQQHVDQTHTYIRMFCGSLCGFSLLMLICVSPLNWVQFLVINNGLELYAGLWISCNHELCWNHTPKPPYYLQYSRALFLISVLTILVALGWLFRSCLPRRGRMTPNLDLKVSMLSFISASCLLLCLILFLAQVHWHSRDAMESALLWTYHINWGSDFLYMFAGIISFLNHITSRSPPLDQNVTAVPIDKSRLGIGPVTTVSPAEDAGSGSQTESTSEKEKKLSRGHSLLQYTVRWCRPKQRPQPEPSRRFPPRRSAPHSLGQPGPWGLPALHAGAAGRGATTSRAVTRRRSATR</sequence>
<feature type="region of interest" description="Disordered" evidence="5">
    <location>
        <begin position="239"/>
        <end position="338"/>
    </location>
</feature>
<name>A0ABM3T973_BALAC</name>
<evidence type="ECO:0000256" key="5">
    <source>
        <dbReference type="SAM" id="MobiDB-lite"/>
    </source>
</evidence>